<dbReference type="InterPro" id="IPR036138">
    <property type="entry name" value="PBP_dimer_sf"/>
</dbReference>
<dbReference type="InterPro" id="IPR001460">
    <property type="entry name" value="PCN-bd_Tpept"/>
</dbReference>
<evidence type="ECO:0000313" key="3">
    <source>
        <dbReference type="EMBL" id="AXE39879.1"/>
    </source>
</evidence>
<dbReference type="GO" id="GO:0071555">
    <property type="term" value="P:cell wall organization"/>
    <property type="evidence" value="ECO:0007669"/>
    <property type="project" value="TreeGrafter"/>
</dbReference>
<dbReference type="GO" id="GO:0005886">
    <property type="term" value="C:plasma membrane"/>
    <property type="evidence" value="ECO:0007669"/>
    <property type="project" value="TreeGrafter"/>
</dbReference>
<dbReference type="PANTHER" id="PTHR30627:SF24">
    <property type="entry name" value="PENICILLIN-BINDING PROTEIN 4B"/>
    <property type="match status" value="1"/>
</dbReference>
<dbReference type="GO" id="GO:0008658">
    <property type="term" value="F:penicillin binding"/>
    <property type="evidence" value="ECO:0007669"/>
    <property type="project" value="InterPro"/>
</dbReference>
<feature type="domain" description="Penicillin binding protein A dimerisation" evidence="2">
    <location>
        <begin position="52"/>
        <end position="134"/>
    </location>
</feature>
<dbReference type="PANTHER" id="PTHR30627">
    <property type="entry name" value="PEPTIDOGLYCAN D,D-TRANSPEPTIDASE"/>
    <property type="match status" value="1"/>
</dbReference>
<gene>
    <name evidence="3" type="primary">pbpA_2</name>
    <name evidence="3" type="ORF">JS278_02744</name>
</gene>
<dbReference type="Gene3D" id="3.90.1310.10">
    <property type="entry name" value="Penicillin-binding protein 2a (Domain 2)"/>
    <property type="match status" value="1"/>
</dbReference>
<accession>A0A344UX81</accession>
<dbReference type="RefSeq" id="WP_114045689.1">
    <property type="nucleotide sequence ID" value="NZ_CP025198.1"/>
</dbReference>
<dbReference type="Pfam" id="PF21922">
    <property type="entry name" value="PBP_dimer_2"/>
    <property type="match status" value="1"/>
</dbReference>
<dbReference type="InterPro" id="IPR012338">
    <property type="entry name" value="Beta-lactam/transpept-like"/>
</dbReference>
<evidence type="ECO:0000313" key="4">
    <source>
        <dbReference type="Proteomes" id="UP000251995"/>
    </source>
</evidence>
<dbReference type="EMBL" id="CP025198">
    <property type="protein sequence ID" value="AXE39879.1"/>
    <property type="molecule type" value="Genomic_DNA"/>
</dbReference>
<sequence length="476" mass="50898">MNKPIRWVSVFSAFLFFALLLNVTYSSVFRQASLNQDSRNLRVRDAEFSQNRGDILVGNTAVAHTVSTDGQYKYLRTYPQGAQYAPITGYYSYYFGRSALEQSQNAQLTGTSDSQVLQRITGTLSGKKPQGGSVQTTINAKAQRAAWRGLAGKKGGVVALDYTTGAVLAMATYPSYNPNLLASHNLKSTQSSWKSLLADSSRPMSNRASKEIYPPGSTFKLVTAAAALQTGEYSADTQVSTPSSITLPQTSNQLGNEIDCGNGTVSLTEALENSCNTAFAKIGMSLGQDKVREQAKKFGFDSTFDSDVPIVASRFPSTMNQAQVALSSIGQYDVAASPLQMAMVSAGIANNGKLMTPYLTQSVRASNLQTVWRHHNSKLSQPMSRANADQLQKMMVSVVENGTGSPAQIDGVTVGGKTGTAQTTKDASPYAWFVGYSENPHVAVAVFIESSDTERSEIAGGSLAGPIAKSVIEAVR</sequence>
<evidence type="ECO:0000259" key="1">
    <source>
        <dbReference type="Pfam" id="PF00905"/>
    </source>
</evidence>
<dbReference type="SUPFAM" id="SSF56601">
    <property type="entry name" value="beta-lactamase/transpeptidase-like"/>
    <property type="match status" value="1"/>
</dbReference>
<feature type="domain" description="Penicillin-binding protein transpeptidase" evidence="1">
    <location>
        <begin position="155"/>
        <end position="473"/>
    </location>
</feature>
<dbReference type="InterPro" id="IPR054120">
    <property type="entry name" value="PBPA_dimer"/>
</dbReference>
<dbReference type="Gene3D" id="3.40.710.10">
    <property type="entry name" value="DD-peptidase/beta-lactamase superfamily"/>
    <property type="match status" value="1"/>
</dbReference>
<dbReference type="Proteomes" id="UP000251995">
    <property type="component" value="Chromosome"/>
</dbReference>
<protein>
    <submittedName>
        <fullName evidence="3">Penicillin-binding protein A</fullName>
    </submittedName>
</protein>
<reference evidence="3 4" key="1">
    <citation type="submission" date="2017-12" db="EMBL/GenBank/DDBJ databases">
        <title>The whole genome sequence of the Acidipropionibacterium virtanenii sp. nov. type strain JS278.</title>
        <authorList>
            <person name="Laine P."/>
            <person name="Deptula P."/>
            <person name="Varmanen P."/>
            <person name="Auvinen P."/>
        </authorList>
    </citation>
    <scope>NUCLEOTIDE SEQUENCE [LARGE SCALE GENOMIC DNA]</scope>
    <source>
        <strain evidence="3 4">JS278</strain>
    </source>
</reference>
<organism evidence="3 4">
    <name type="scientific">Acidipropionibacterium virtanenii</name>
    <dbReference type="NCBI Taxonomy" id="2057246"/>
    <lineage>
        <taxon>Bacteria</taxon>
        <taxon>Bacillati</taxon>
        <taxon>Actinomycetota</taxon>
        <taxon>Actinomycetes</taxon>
        <taxon>Propionibacteriales</taxon>
        <taxon>Propionibacteriaceae</taxon>
        <taxon>Acidipropionibacterium</taxon>
    </lineage>
</organism>
<proteinExistence type="predicted"/>
<dbReference type="AlphaFoldDB" id="A0A344UX81"/>
<dbReference type="KEGG" id="acij:JS278_02744"/>
<dbReference type="SUPFAM" id="SSF56519">
    <property type="entry name" value="Penicillin binding protein dimerisation domain"/>
    <property type="match status" value="1"/>
</dbReference>
<dbReference type="Pfam" id="PF00905">
    <property type="entry name" value="Transpeptidase"/>
    <property type="match status" value="1"/>
</dbReference>
<keyword evidence="4" id="KW-1185">Reference proteome</keyword>
<evidence type="ECO:0000259" key="2">
    <source>
        <dbReference type="Pfam" id="PF21922"/>
    </source>
</evidence>
<name>A0A344UX81_9ACTN</name>
<dbReference type="OrthoDB" id="9766847at2"/>
<dbReference type="InterPro" id="IPR050515">
    <property type="entry name" value="Beta-lactam/transpept"/>
</dbReference>
<dbReference type="GO" id="GO:0071972">
    <property type="term" value="F:peptidoglycan L,D-transpeptidase activity"/>
    <property type="evidence" value="ECO:0007669"/>
    <property type="project" value="TreeGrafter"/>
</dbReference>